<comment type="caution">
    <text evidence="2">The sequence shown here is derived from an EMBL/GenBank/DDBJ whole genome shotgun (WGS) entry which is preliminary data.</text>
</comment>
<feature type="compositionally biased region" description="Basic and acidic residues" evidence="1">
    <location>
        <begin position="124"/>
        <end position="156"/>
    </location>
</feature>
<name>A0ABQ5AE23_9ASTR</name>
<keyword evidence="3" id="KW-1185">Reference proteome</keyword>
<reference evidence="2" key="1">
    <citation type="journal article" date="2022" name="Int. J. Mol. Sci.">
        <title>Draft Genome of Tanacetum Coccineum: Genomic Comparison of Closely Related Tanacetum-Family Plants.</title>
        <authorList>
            <person name="Yamashiro T."/>
            <person name="Shiraishi A."/>
            <person name="Nakayama K."/>
            <person name="Satake H."/>
        </authorList>
    </citation>
    <scope>NUCLEOTIDE SEQUENCE</scope>
</reference>
<evidence type="ECO:0000313" key="3">
    <source>
        <dbReference type="Proteomes" id="UP001151760"/>
    </source>
</evidence>
<feature type="compositionally biased region" description="Basic and acidic residues" evidence="1">
    <location>
        <begin position="101"/>
        <end position="115"/>
    </location>
</feature>
<sequence>MTTPRAHKRPTLTSASPQGKKSKQSAEETSLSGKSLKVTIRQRKQSTTLIPPPSDDSERDEISKATLLKEEEMDKMVKGEDDEESYASEFADSIFNDDDDFGTRIEPRSHKKNPEVIDDDDVTVIEKKGDKKVNDEKKDDDVEKKDDGAEDKKNDDQTDQTLVRIHTSGSMETRTEKMKTPIPTPPRSPRKDLSSYKIISKELTSTVSPTNTTTSKPKSKRGFTSNKTKILPRSIAGINR</sequence>
<accession>A0ABQ5AE23</accession>
<dbReference type="Proteomes" id="UP001151760">
    <property type="component" value="Unassembled WGS sequence"/>
</dbReference>
<feature type="compositionally biased region" description="Basic and acidic residues" evidence="1">
    <location>
        <begin position="60"/>
        <end position="79"/>
    </location>
</feature>
<organism evidence="2 3">
    <name type="scientific">Tanacetum coccineum</name>
    <dbReference type="NCBI Taxonomy" id="301880"/>
    <lineage>
        <taxon>Eukaryota</taxon>
        <taxon>Viridiplantae</taxon>
        <taxon>Streptophyta</taxon>
        <taxon>Embryophyta</taxon>
        <taxon>Tracheophyta</taxon>
        <taxon>Spermatophyta</taxon>
        <taxon>Magnoliopsida</taxon>
        <taxon>eudicotyledons</taxon>
        <taxon>Gunneridae</taxon>
        <taxon>Pentapetalae</taxon>
        <taxon>asterids</taxon>
        <taxon>campanulids</taxon>
        <taxon>Asterales</taxon>
        <taxon>Asteraceae</taxon>
        <taxon>Asteroideae</taxon>
        <taxon>Anthemideae</taxon>
        <taxon>Anthemidinae</taxon>
        <taxon>Tanacetum</taxon>
    </lineage>
</organism>
<dbReference type="EMBL" id="BQNB010012159">
    <property type="protein sequence ID" value="GJS99971.1"/>
    <property type="molecule type" value="Genomic_DNA"/>
</dbReference>
<feature type="compositionally biased region" description="Low complexity" evidence="1">
    <location>
        <begin position="204"/>
        <end position="216"/>
    </location>
</feature>
<gene>
    <name evidence="2" type="ORF">Tco_0821141</name>
</gene>
<evidence type="ECO:0000256" key="1">
    <source>
        <dbReference type="SAM" id="MobiDB-lite"/>
    </source>
</evidence>
<reference evidence="2" key="2">
    <citation type="submission" date="2022-01" db="EMBL/GenBank/DDBJ databases">
        <authorList>
            <person name="Yamashiro T."/>
            <person name="Shiraishi A."/>
            <person name="Satake H."/>
            <person name="Nakayama K."/>
        </authorList>
    </citation>
    <scope>NUCLEOTIDE SEQUENCE</scope>
</reference>
<evidence type="ECO:0000313" key="2">
    <source>
        <dbReference type="EMBL" id="GJS99971.1"/>
    </source>
</evidence>
<feature type="region of interest" description="Disordered" evidence="1">
    <location>
        <begin position="1"/>
        <end position="226"/>
    </location>
</feature>
<feature type="compositionally biased region" description="Basic residues" evidence="1">
    <location>
        <begin position="1"/>
        <end position="10"/>
    </location>
</feature>
<proteinExistence type="predicted"/>
<protein>
    <submittedName>
        <fullName evidence="2">Uncharacterized protein</fullName>
    </submittedName>
</protein>